<organism evidence="2 3">
    <name type="scientific">Thalassiosira oceanica</name>
    <name type="common">Marine diatom</name>
    <dbReference type="NCBI Taxonomy" id="159749"/>
    <lineage>
        <taxon>Eukaryota</taxon>
        <taxon>Sar</taxon>
        <taxon>Stramenopiles</taxon>
        <taxon>Ochrophyta</taxon>
        <taxon>Bacillariophyta</taxon>
        <taxon>Coscinodiscophyceae</taxon>
        <taxon>Thalassiosirophycidae</taxon>
        <taxon>Thalassiosirales</taxon>
        <taxon>Thalassiosiraceae</taxon>
        <taxon>Thalassiosira</taxon>
    </lineage>
</organism>
<comment type="caution">
    <text evidence="2">The sequence shown here is derived from an EMBL/GenBank/DDBJ whole genome shotgun (WGS) entry which is preliminary data.</text>
</comment>
<keyword evidence="3" id="KW-1185">Reference proteome</keyword>
<sequence>MYLRTTTTTTTTTKKKDDSEALTTHESKRWGLAVAPPRVADDAESRQGQDDVTRQEDLRKAAAQMLEDNLLEYDDEAGEGSAEFTALTRKFLQYTDADLQALTSTSTRYANGGSIRKKSKIRTRDEGIRFRALFTGVRAASLEPRVLRSFTILFEDYLPIRLCGRRIYSQLSSIIDEVKDDRMGEILRAKHLCPEWSEDLIDRARQVWDAIVDEILLRASYHGWNESGVISVDQLERLGLIECRSTVEELLQQICIDEEGGIPPATNGASQHNYITFPVFAKLMYELDDHYCRTNSINRIENIIHTIDRSEEDLSQTLAEQAIKFGVNCAQRRKHSEAFDGYVSEFQIWEERYFDRDQVDDLSRRKEILLGCFVGARTIEV</sequence>
<proteinExistence type="predicted"/>
<evidence type="ECO:0000313" key="2">
    <source>
        <dbReference type="EMBL" id="EJK64798.1"/>
    </source>
</evidence>
<dbReference type="AlphaFoldDB" id="K0SFB5"/>
<feature type="region of interest" description="Disordered" evidence="1">
    <location>
        <begin position="1"/>
        <end position="55"/>
    </location>
</feature>
<reference evidence="2 3" key="1">
    <citation type="journal article" date="2012" name="Genome Biol.">
        <title>Genome and low-iron response of an oceanic diatom adapted to chronic iron limitation.</title>
        <authorList>
            <person name="Lommer M."/>
            <person name="Specht M."/>
            <person name="Roy A.S."/>
            <person name="Kraemer L."/>
            <person name="Andreson R."/>
            <person name="Gutowska M.A."/>
            <person name="Wolf J."/>
            <person name="Bergner S.V."/>
            <person name="Schilhabel M.B."/>
            <person name="Klostermeier U.C."/>
            <person name="Beiko R.G."/>
            <person name="Rosenstiel P."/>
            <person name="Hippler M."/>
            <person name="Laroche J."/>
        </authorList>
    </citation>
    <scope>NUCLEOTIDE SEQUENCE [LARGE SCALE GENOMIC DNA]</scope>
    <source>
        <strain evidence="2 3">CCMP1005</strain>
    </source>
</reference>
<evidence type="ECO:0000256" key="1">
    <source>
        <dbReference type="SAM" id="MobiDB-lite"/>
    </source>
</evidence>
<accession>K0SFB5</accession>
<dbReference type="Proteomes" id="UP000266841">
    <property type="component" value="Unassembled WGS sequence"/>
</dbReference>
<gene>
    <name evidence="2" type="ORF">THAOC_14431</name>
</gene>
<feature type="compositionally biased region" description="Low complexity" evidence="1">
    <location>
        <begin position="1"/>
        <end position="12"/>
    </location>
</feature>
<name>K0SFB5_THAOC</name>
<evidence type="ECO:0000313" key="3">
    <source>
        <dbReference type="Proteomes" id="UP000266841"/>
    </source>
</evidence>
<feature type="compositionally biased region" description="Basic and acidic residues" evidence="1">
    <location>
        <begin position="39"/>
        <end position="55"/>
    </location>
</feature>
<dbReference type="EMBL" id="AGNL01016854">
    <property type="protein sequence ID" value="EJK64798.1"/>
    <property type="molecule type" value="Genomic_DNA"/>
</dbReference>
<protein>
    <submittedName>
        <fullName evidence="2">Uncharacterized protein</fullName>
    </submittedName>
</protein>
<dbReference type="eggNOG" id="ENOG502SCUY">
    <property type="taxonomic scope" value="Eukaryota"/>
</dbReference>
<feature type="compositionally biased region" description="Basic and acidic residues" evidence="1">
    <location>
        <begin position="14"/>
        <end position="29"/>
    </location>
</feature>